<organism evidence="2 3">
    <name type="scientific">Eumeta variegata</name>
    <name type="common">Bagworm moth</name>
    <name type="synonym">Eumeta japonica</name>
    <dbReference type="NCBI Taxonomy" id="151549"/>
    <lineage>
        <taxon>Eukaryota</taxon>
        <taxon>Metazoa</taxon>
        <taxon>Ecdysozoa</taxon>
        <taxon>Arthropoda</taxon>
        <taxon>Hexapoda</taxon>
        <taxon>Insecta</taxon>
        <taxon>Pterygota</taxon>
        <taxon>Neoptera</taxon>
        <taxon>Endopterygota</taxon>
        <taxon>Lepidoptera</taxon>
        <taxon>Glossata</taxon>
        <taxon>Ditrysia</taxon>
        <taxon>Tineoidea</taxon>
        <taxon>Psychidae</taxon>
        <taxon>Oiketicinae</taxon>
        <taxon>Eumeta</taxon>
    </lineage>
</organism>
<evidence type="ECO:0000313" key="2">
    <source>
        <dbReference type="EMBL" id="GBP13879.1"/>
    </source>
</evidence>
<evidence type="ECO:0000313" key="3">
    <source>
        <dbReference type="Proteomes" id="UP000299102"/>
    </source>
</evidence>
<feature type="region of interest" description="Disordered" evidence="1">
    <location>
        <begin position="1"/>
        <end position="53"/>
    </location>
</feature>
<feature type="compositionally biased region" description="Basic and acidic residues" evidence="1">
    <location>
        <begin position="42"/>
        <end position="53"/>
    </location>
</feature>
<gene>
    <name evidence="2" type="ORF">EVAR_10452_1</name>
</gene>
<reference evidence="2 3" key="1">
    <citation type="journal article" date="2019" name="Commun. Biol.">
        <title>The bagworm genome reveals a unique fibroin gene that provides high tensile strength.</title>
        <authorList>
            <person name="Kono N."/>
            <person name="Nakamura H."/>
            <person name="Ohtoshi R."/>
            <person name="Tomita M."/>
            <person name="Numata K."/>
            <person name="Arakawa K."/>
        </authorList>
    </citation>
    <scope>NUCLEOTIDE SEQUENCE [LARGE SCALE GENOMIC DNA]</scope>
</reference>
<feature type="compositionally biased region" description="Basic and acidic residues" evidence="1">
    <location>
        <begin position="1"/>
        <end position="13"/>
    </location>
</feature>
<accession>A0A4C1TH88</accession>
<keyword evidence="3" id="KW-1185">Reference proteome</keyword>
<dbReference type="EMBL" id="BGZK01000060">
    <property type="protein sequence ID" value="GBP13879.1"/>
    <property type="molecule type" value="Genomic_DNA"/>
</dbReference>
<feature type="compositionally biased region" description="Basic residues" evidence="1">
    <location>
        <begin position="14"/>
        <end position="23"/>
    </location>
</feature>
<comment type="caution">
    <text evidence="2">The sequence shown here is derived from an EMBL/GenBank/DDBJ whole genome shotgun (WGS) entry which is preliminary data.</text>
</comment>
<sequence length="145" mass="15866">MFISDAGERDRRPRAGGRAKGGRRAGGGDETPANISESETPAARKPEKLMDRKTVYRNTAVQTDAKVGIKSEARIGIENNNFRSHDKSQQKGDNRTTTTPPTQATHQDLAARPNIYANPRRTRRPAGDVVESSTLLRLNIAADVD</sequence>
<dbReference type="AlphaFoldDB" id="A0A4C1TH88"/>
<proteinExistence type="predicted"/>
<protein>
    <submittedName>
        <fullName evidence="2">Uncharacterized protein</fullName>
    </submittedName>
</protein>
<dbReference type="Proteomes" id="UP000299102">
    <property type="component" value="Unassembled WGS sequence"/>
</dbReference>
<name>A0A4C1TH88_EUMVA</name>
<evidence type="ECO:0000256" key="1">
    <source>
        <dbReference type="SAM" id="MobiDB-lite"/>
    </source>
</evidence>
<feature type="region of interest" description="Disordered" evidence="1">
    <location>
        <begin position="76"/>
        <end position="128"/>
    </location>
</feature>
<feature type="compositionally biased region" description="Basic and acidic residues" evidence="1">
    <location>
        <begin position="83"/>
        <end position="94"/>
    </location>
</feature>